<accession>A0A1L3FP34</accession>
<evidence type="ECO:0000313" key="1">
    <source>
        <dbReference type="EMBL" id="APG15059.1"/>
    </source>
</evidence>
<reference evidence="1 2" key="1">
    <citation type="submission" date="2016-11" db="EMBL/GenBank/DDBJ databases">
        <title>Complete Genome Sequence of Bradyrhizobium sp. strain J5, an isolated from soybean nodule in Hokkaido.</title>
        <authorList>
            <person name="Kanehara K."/>
        </authorList>
    </citation>
    <scope>NUCLEOTIDE SEQUENCE [LARGE SCALE GENOMIC DNA]</scope>
    <source>
        <strain evidence="1 2">J5</strain>
    </source>
</reference>
<dbReference type="RefSeq" id="WP_049803088.1">
    <property type="nucleotide sequence ID" value="NZ_CP017637.1"/>
</dbReference>
<proteinExistence type="predicted"/>
<name>A0A1L3FP34_BRAJP</name>
<evidence type="ECO:0000313" key="2">
    <source>
        <dbReference type="Proteomes" id="UP000181962"/>
    </source>
</evidence>
<gene>
    <name evidence="1" type="ORF">BKD09_42785</name>
</gene>
<sequence length="291" mass="32428">MKISPSNLAAQLSYRGRGNPWNTKPVTAISNCFPGLEFDFRVIWRRMFEGLTLIECHNLVVDAEPPHAGLKHHRLLAIEDPATGTGRLSLVMPTKGVPMPGYEGDLGNLNNKNGVSFMEWANSLARIHEARGRTIFGYFTAKKSPEEVLMPEKEADVAKLIKVELTVRPIFETSPVDGKPMAPISRQLVEPGELTQGLCSPWQNDYRECACYYWAASRPDYVNVVDGADGTSTGNNWMAIDRPAGGGYVLDDRSDGAVWSYDQLFQNWQGFLKFVVGGSEEQDRLDREDKS</sequence>
<dbReference type="OrthoDB" id="8212190at2"/>
<dbReference type="EMBL" id="CP017637">
    <property type="protein sequence ID" value="APG15059.1"/>
    <property type="molecule type" value="Genomic_DNA"/>
</dbReference>
<organism evidence="1 2">
    <name type="scientific">Bradyrhizobium japonicum</name>
    <dbReference type="NCBI Taxonomy" id="375"/>
    <lineage>
        <taxon>Bacteria</taxon>
        <taxon>Pseudomonadati</taxon>
        <taxon>Pseudomonadota</taxon>
        <taxon>Alphaproteobacteria</taxon>
        <taxon>Hyphomicrobiales</taxon>
        <taxon>Nitrobacteraceae</taxon>
        <taxon>Bradyrhizobium</taxon>
    </lineage>
</organism>
<dbReference type="AlphaFoldDB" id="A0A1L3FP34"/>
<protein>
    <submittedName>
        <fullName evidence="1">Uncharacterized protein</fullName>
    </submittedName>
</protein>
<dbReference type="Proteomes" id="UP000181962">
    <property type="component" value="Chromosome"/>
</dbReference>